<evidence type="ECO:0000256" key="8">
    <source>
        <dbReference type="SAM" id="SignalP"/>
    </source>
</evidence>
<dbReference type="EMBL" id="JQ317934">
    <property type="protein sequence ID" value="AFG16934.1"/>
    <property type="molecule type" value="Genomic_DNA"/>
</dbReference>
<dbReference type="PANTHER" id="PTHR35981:SF2">
    <property type="entry name" value="ION TRANSPORT PEPTIDE, ISOFORM C"/>
    <property type="match status" value="1"/>
</dbReference>
<sequence length="131" mass="14437">MSSSSLMCSSLVVLALFLISNSFVLVRSAEGATKLSSSSSSSPSGLASLVKGHNLVKRATDMSCKGAQYDIKLFEKLDRVCEDCYNLYRKPFVAIECRRNCFGTSVFRQCVAAQLLDVEEHVDIREAIAEW</sequence>
<dbReference type="GO" id="GO:0007218">
    <property type="term" value="P:neuropeptide signaling pathway"/>
    <property type="evidence" value="ECO:0007669"/>
    <property type="project" value="UniProtKB-KW"/>
</dbReference>
<feature type="disulfide bond" evidence="7">
    <location>
        <begin position="84"/>
        <end position="110"/>
    </location>
</feature>
<evidence type="ECO:0000256" key="5">
    <source>
        <dbReference type="ARBA" id="ARBA00023157"/>
    </source>
</evidence>
<dbReference type="PROSITE" id="PS01250">
    <property type="entry name" value="CHH_MIH_GIH"/>
    <property type="match status" value="1"/>
</dbReference>
<dbReference type="InterPro" id="IPR035957">
    <property type="entry name" value="Crust_neurohorm_sf"/>
</dbReference>
<name>H9T7R4_PANJP</name>
<keyword evidence="5 7" id="KW-1015">Disulfide bond</keyword>
<keyword evidence="3" id="KW-0964">Secreted</keyword>
<feature type="signal peptide" evidence="8">
    <location>
        <begin position="1"/>
        <end position="22"/>
    </location>
</feature>
<keyword evidence="6" id="KW-0527">Neuropeptide</keyword>
<evidence type="ECO:0000313" key="9">
    <source>
        <dbReference type="EMBL" id="AFG16934.1"/>
    </source>
</evidence>
<dbReference type="GO" id="GO:0007623">
    <property type="term" value="P:circadian rhythm"/>
    <property type="evidence" value="ECO:0007669"/>
    <property type="project" value="TreeGrafter"/>
</dbReference>
<feature type="disulfide bond" evidence="7">
    <location>
        <begin position="64"/>
        <end position="101"/>
    </location>
</feature>
<dbReference type="InterPro" id="IPR018251">
    <property type="entry name" value="Crust_neurhormone_CS"/>
</dbReference>
<comment type="similarity">
    <text evidence="2">Belongs to the arthropod CHH/MIH/GIH/VIH hormone family.</text>
</comment>
<dbReference type="Pfam" id="PF01147">
    <property type="entry name" value="Crust_neurohorm"/>
    <property type="match status" value="1"/>
</dbReference>
<dbReference type="GO" id="GO:0005576">
    <property type="term" value="C:extracellular region"/>
    <property type="evidence" value="ECO:0007669"/>
    <property type="project" value="UniProtKB-SubCell"/>
</dbReference>
<feature type="chain" id="PRO_5003622810" evidence="8">
    <location>
        <begin position="23"/>
        <end position="131"/>
    </location>
</feature>
<dbReference type="AlphaFoldDB" id="H9T7R4"/>
<proteinExistence type="inferred from homology"/>
<evidence type="ECO:0000256" key="1">
    <source>
        <dbReference type="ARBA" id="ARBA00004613"/>
    </source>
</evidence>
<dbReference type="InterPro" id="IPR001166">
    <property type="entry name" value="Hyperglycemic"/>
</dbReference>
<reference evidence="9" key="2">
    <citation type="journal article" date="2012" name="Comp. Biochem. Physiol. B, Biochem. Mol. Biol.">
        <title>Two type I crustacean hyperglycemic hormone (CHH) genes in Morotoge shrimp (Pandalopsis japonica): Cloning and expression of eyestalk and pericardial organ isoforms produced by alternative splicing and a novel type I CHH with predicted structure shared with type II CHH peptides.</title>
        <authorList>
            <person name="Jeon J.M."/>
            <person name="Kim B.K."/>
            <person name="Lee J.H."/>
            <person name="Kim H.J."/>
            <person name="Kang C.K."/>
            <person name="Mykles D.L."/>
            <person name="Kim H.W."/>
        </authorList>
    </citation>
    <scope>NUCLEOTIDE SEQUENCE</scope>
    <source>
        <strain evidence="9">CHH2</strain>
    </source>
</reference>
<dbReference type="GO" id="GO:0005184">
    <property type="term" value="F:neuropeptide hormone activity"/>
    <property type="evidence" value="ECO:0007669"/>
    <property type="project" value="InterPro"/>
</dbReference>
<accession>H9T7R4</accession>
<evidence type="ECO:0000256" key="2">
    <source>
        <dbReference type="ARBA" id="ARBA00005447"/>
    </source>
</evidence>
<evidence type="ECO:0000256" key="6">
    <source>
        <dbReference type="ARBA" id="ARBA00023320"/>
    </source>
</evidence>
<evidence type="ECO:0000256" key="3">
    <source>
        <dbReference type="ARBA" id="ARBA00022525"/>
    </source>
</evidence>
<keyword evidence="8" id="KW-0732">Signal</keyword>
<comment type="subcellular location">
    <subcellularLocation>
        <location evidence="1">Secreted</location>
    </subcellularLocation>
</comment>
<protein>
    <submittedName>
        <fullName evidence="9">Hyperglycemic hormone</fullName>
    </submittedName>
</protein>
<keyword evidence="4" id="KW-0372">Hormone</keyword>
<reference evidence="9" key="1">
    <citation type="submission" date="2011-12" db="EMBL/GenBank/DDBJ databases">
        <authorList>
            <person name="Jeon J.-M."/>
            <person name="Kim H.-W."/>
        </authorList>
    </citation>
    <scope>NUCLEOTIDE SEQUENCE</scope>
    <source>
        <strain evidence="9">CHH2</strain>
    </source>
</reference>
<dbReference type="InterPro" id="IPR031098">
    <property type="entry name" value="Crust_neurohorm"/>
</dbReference>
<evidence type="ECO:0000256" key="4">
    <source>
        <dbReference type="ARBA" id="ARBA00022702"/>
    </source>
</evidence>
<evidence type="ECO:0000256" key="7">
    <source>
        <dbReference type="PIRSR" id="PIRSR631098-51"/>
    </source>
</evidence>
<organism evidence="9">
    <name type="scientific">Pandalus japonicus</name>
    <name type="common">Morotoge shrimp</name>
    <name type="synonym">Pandalopsis dispar var. japonica</name>
    <dbReference type="NCBI Taxonomy" id="666362"/>
    <lineage>
        <taxon>Eukaryota</taxon>
        <taxon>Metazoa</taxon>
        <taxon>Ecdysozoa</taxon>
        <taxon>Arthropoda</taxon>
        <taxon>Crustacea</taxon>
        <taxon>Multicrustacea</taxon>
        <taxon>Malacostraca</taxon>
        <taxon>Eumalacostraca</taxon>
        <taxon>Eucarida</taxon>
        <taxon>Decapoda</taxon>
        <taxon>Pleocyemata</taxon>
        <taxon>Caridea</taxon>
        <taxon>Pandaloidea</taxon>
        <taxon>Pandalidae</taxon>
        <taxon>Pandalus</taxon>
    </lineage>
</organism>
<dbReference type="Gene3D" id="1.10.2010.10">
    <property type="entry name" value="Crustacean CHH/MIH/GIH neurohormone"/>
    <property type="match status" value="1"/>
</dbReference>
<dbReference type="SUPFAM" id="SSF81778">
    <property type="entry name" value="Crustacean CHH/MIH/GIH neurohormone"/>
    <property type="match status" value="1"/>
</dbReference>
<feature type="disulfide bond" evidence="7">
    <location>
        <begin position="81"/>
        <end position="97"/>
    </location>
</feature>
<dbReference type="PANTHER" id="PTHR35981">
    <property type="entry name" value="ION TRANSPORT PEPTIDE, ISOFORM C"/>
    <property type="match status" value="1"/>
</dbReference>
<dbReference type="PRINTS" id="PR00550">
    <property type="entry name" value="HYPRGLYCEMIC"/>
</dbReference>